<dbReference type="EMBL" id="JACHIW010000002">
    <property type="protein sequence ID" value="MBB5158300.1"/>
    <property type="molecule type" value="Genomic_DNA"/>
</dbReference>
<dbReference type="CDD" id="cd02199">
    <property type="entry name" value="YjgF_YER057c_UK114_like_1"/>
    <property type="match status" value="1"/>
</dbReference>
<sequence>MPEAPEPAGDYATARVAGGLVFTAGMTPRNGSRLVAAGRLGADLDLKQGKELAALAAQRAIAAAHHAAENAGVGLAEAVSLTVYLATTADFTEHTAVADGASERVAAHLGGPPAARAAIGVHSLPSGAPVEVSAIFAVSGDVGENHHA</sequence>
<evidence type="ECO:0000313" key="1">
    <source>
        <dbReference type="EMBL" id="MBB5158300.1"/>
    </source>
</evidence>
<accession>A0A840QEL9</accession>
<dbReference type="Proteomes" id="UP000584374">
    <property type="component" value="Unassembled WGS sequence"/>
</dbReference>
<keyword evidence="2" id="KW-1185">Reference proteome</keyword>
<dbReference type="InterPro" id="IPR013813">
    <property type="entry name" value="Endoribo_LPSP/chorism_mut-like"/>
</dbReference>
<gene>
    <name evidence="1" type="ORF">BJ970_005899</name>
</gene>
<dbReference type="Pfam" id="PF01042">
    <property type="entry name" value="Ribonuc_L-PSP"/>
    <property type="match status" value="1"/>
</dbReference>
<dbReference type="AlphaFoldDB" id="A0A840QEL9"/>
<dbReference type="InterPro" id="IPR006175">
    <property type="entry name" value="YjgF/YER057c/UK114"/>
</dbReference>
<protein>
    <submittedName>
        <fullName evidence="1">Enamine deaminase RidA (YjgF/YER057c/UK114 family)</fullName>
    </submittedName>
</protein>
<proteinExistence type="predicted"/>
<dbReference type="InterPro" id="IPR035959">
    <property type="entry name" value="RutC-like_sf"/>
</dbReference>
<organism evidence="1 2">
    <name type="scientific">Saccharopolyspora phatthalungensis</name>
    <dbReference type="NCBI Taxonomy" id="664693"/>
    <lineage>
        <taxon>Bacteria</taxon>
        <taxon>Bacillati</taxon>
        <taxon>Actinomycetota</taxon>
        <taxon>Actinomycetes</taxon>
        <taxon>Pseudonocardiales</taxon>
        <taxon>Pseudonocardiaceae</taxon>
        <taxon>Saccharopolyspora</taxon>
    </lineage>
</organism>
<dbReference type="PANTHER" id="PTHR43760:SF1">
    <property type="entry name" value="ENDORIBONUCLEASE L-PSP_CHORISMATE MUTASE-LIKE DOMAIN-CONTAINING PROTEIN"/>
    <property type="match status" value="1"/>
</dbReference>
<name>A0A840QEL9_9PSEU</name>
<comment type="caution">
    <text evidence="1">The sequence shown here is derived from an EMBL/GenBank/DDBJ whole genome shotgun (WGS) entry which is preliminary data.</text>
</comment>
<dbReference type="SUPFAM" id="SSF55298">
    <property type="entry name" value="YjgF-like"/>
    <property type="match status" value="1"/>
</dbReference>
<evidence type="ECO:0000313" key="2">
    <source>
        <dbReference type="Proteomes" id="UP000584374"/>
    </source>
</evidence>
<reference evidence="1 2" key="1">
    <citation type="submission" date="2020-08" db="EMBL/GenBank/DDBJ databases">
        <title>Sequencing the genomes of 1000 actinobacteria strains.</title>
        <authorList>
            <person name="Klenk H.-P."/>
        </authorList>
    </citation>
    <scope>NUCLEOTIDE SEQUENCE [LARGE SCALE GENOMIC DNA]</scope>
    <source>
        <strain evidence="1 2">DSM 45584</strain>
    </source>
</reference>
<dbReference type="Gene3D" id="3.30.1330.40">
    <property type="entry name" value="RutC-like"/>
    <property type="match status" value="1"/>
</dbReference>
<dbReference type="PANTHER" id="PTHR43760">
    <property type="entry name" value="ENDORIBONUCLEASE-RELATED"/>
    <property type="match status" value="1"/>
</dbReference>